<feature type="region of interest" description="Disordered" evidence="1">
    <location>
        <begin position="64"/>
        <end position="99"/>
    </location>
</feature>
<dbReference type="EMBL" id="BPQQ01000022">
    <property type="protein sequence ID" value="GJE00102.1"/>
    <property type="molecule type" value="Genomic_DNA"/>
</dbReference>
<reference evidence="2" key="1">
    <citation type="journal article" date="2021" name="Front. Microbiol.">
        <title>Comprehensive Comparative Genomics and Phenotyping of Methylobacterium Species.</title>
        <authorList>
            <person name="Alessa O."/>
            <person name="Ogura Y."/>
            <person name="Fujitani Y."/>
            <person name="Takami H."/>
            <person name="Hayashi T."/>
            <person name="Sahin N."/>
            <person name="Tani A."/>
        </authorList>
    </citation>
    <scope>NUCLEOTIDE SEQUENCE</scope>
    <source>
        <strain evidence="2">DSM 17168</strain>
    </source>
</reference>
<evidence type="ECO:0000313" key="2">
    <source>
        <dbReference type="EMBL" id="GJE00102.1"/>
    </source>
</evidence>
<proteinExistence type="predicted"/>
<evidence type="ECO:0008006" key="4">
    <source>
        <dbReference type="Google" id="ProtNLM"/>
    </source>
</evidence>
<organism evidence="2 3">
    <name type="scientific">Methylobacterium isbiliense</name>
    <dbReference type="NCBI Taxonomy" id="315478"/>
    <lineage>
        <taxon>Bacteria</taxon>
        <taxon>Pseudomonadati</taxon>
        <taxon>Pseudomonadota</taxon>
        <taxon>Alphaproteobacteria</taxon>
        <taxon>Hyphomicrobiales</taxon>
        <taxon>Methylobacteriaceae</taxon>
        <taxon>Methylobacterium</taxon>
    </lineage>
</organism>
<reference evidence="2" key="2">
    <citation type="submission" date="2021-08" db="EMBL/GenBank/DDBJ databases">
        <authorList>
            <person name="Tani A."/>
            <person name="Ola A."/>
            <person name="Ogura Y."/>
            <person name="Katsura K."/>
            <person name="Hayashi T."/>
        </authorList>
    </citation>
    <scope>NUCLEOTIDE SEQUENCE</scope>
    <source>
        <strain evidence="2">DSM 17168</strain>
    </source>
</reference>
<comment type="caution">
    <text evidence="2">The sequence shown here is derived from an EMBL/GenBank/DDBJ whole genome shotgun (WGS) entry which is preliminary data.</text>
</comment>
<keyword evidence="3" id="KW-1185">Reference proteome</keyword>
<name>A0ABQ4SA85_9HYPH</name>
<accession>A0ABQ4SA85</accession>
<feature type="compositionally biased region" description="Low complexity" evidence="1">
    <location>
        <begin position="82"/>
        <end position="99"/>
    </location>
</feature>
<dbReference type="Pfam" id="PF11064">
    <property type="entry name" value="DUF2865"/>
    <property type="match status" value="1"/>
</dbReference>
<gene>
    <name evidence="2" type="ORF">GMJLKIPL_2020</name>
</gene>
<dbReference type="Proteomes" id="UP001055153">
    <property type="component" value="Unassembled WGS sequence"/>
</dbReference>
<evidence type="ECO:0000313" key="3">
    <source>
        <dbReference type="Proteomes" id="UP001055153"/>
    </source>
</evidence>
<protein>
    <recommendedName>
        <fullName evidence="4">DUF2865 domain-containing protein</fullName>
    </recommendedName>
</protein>
<dbReference type="InterPro" id="IPR021293">
    <property type="entry name" value="DUF2865"/>
</dbReference>
<dbReference type="RefSeq" id="WP_238234980.1">
    <property type="nucleotide sequence ID" value="NZ_BPQQ01000022.1"/>
</dbReference>
<sequence length="322" mass="34072">MTSQPTPVRALLRTVLLGIAIGLGGVVGGTGLVRAADDAGVLDVLFSGMARALGLAQPAPRAEVAPRVGAKRTRPPQAATVARAGPRPAALRGPQTPRRTVAQVRAARVQTAALQVGDRTICVRTCDGYLFPLANRDGQHRASQDARQEVQHHEAACAAACPGAPTALLTLRAGQELDRAVSLSGIPYDRLPGAYLYRTRTVAGCSCRPGGALVAAALPISQDRTLRVGDAVATRRSAAVFTGPAFMDFRRAPNLSAEARRDLDRVLDVSRRERVLAVFRQTLRTARAEQRPIRVAAHSGFAVLATDASFPPVRVVVPSPFR</sequence>
<evidence type="ECO:0000256" key="1">
    <source>
        <dbReference type="SAM" id="MobiDB-lite"/>
    </source>
</evidence>